<comment type="caution">
    <text evidence="1">The sequence shown here is derived from an EMBL/GenBank/DDBJ whole genome shotgun (WGS) entry which is preliminary data.</text>
</comment>
<dbReference type="OrthoDB" id="311268at2157"/>
<dbReference type="AlphaFoldDB" id="A0A0P7GP85"/>
<dbReference type="STRING" id="699431.SY89_01393"/>
<accession>A0A0P7GP85</accession>
<dbReference type="RefSeq" id="WP_054583562.1">
    <property type="nucleotide sequence ID" value="NZ_LGUC01000001.1"/>
</dbReference>
<dbReference type="Proteomes" id="UP000050535">
    <property type="component" value="Unassembled WGS sequence"/>
</dbReference>
<dbReference type="EMBL" id="LGUC01000001">
    <property type="protein sequence ID" value="KPN30657.1"/>
    <property type="molecule type" value="Genomic_DNA"/>
</dbReference>
<evidence type="ECO:0000313" key="1">
    <source>
        <dbReference type="EMBL" id="KPN30657.1"/>
    </source>
</evidence>
<dbReference type="Pfam" id="PF24411">
    <property type="entry name" value="DUF7545"/>
    <property type="match status" value="1"/>
</dbReference>
<sequence>MADTETFTIEGPEGETDTVELPPVMLELMRDGDEPDAQIIADIVLQAFAQQAHARVHHAEGGVSNEVESANDTLEELFEERFGISLSEAMGHQH</sequence>
<name>A0A0P7GP85_9EURY</name>
<proteinExistence type="predicted"/>
<protein>
    <submittedName>
        <fullName evidence="1">Uncharacterized protein</fullName>
    </submittedName>
</protein>
<dbReference type="InterPro" id="IPR055967">
    <property type="entry name" value="DUF7545"/>
</dbReference>
<organism evidence="1 2">
    <name type="scientific">Halolamina pelagica</name>
    <dbReference type="NCBI Taxonomy" id="699431"/>
    <lineage>
        <taxon>Archaea</taxon>
        <taxon>Methanobacteriati</taxon>
        <taxon>Methanobacteriota</taxon>
        <taxon>Stenosarchaea group</taxon>
        <taxon>Halobacteria</taxon>
        <taxon>Halobacteriales</taxon>
        <taxon>Haloferacaceae</taxon>
    </lineage>
</organism>
<evidence type="ECO:0000313" key="2">
    <source>
        <dbReference type="Proteomes" id="UP000050535"/>
    </source>
</evidence>
<reference evidence="2" key="1">
    <citation type="submission" date="2013-11" db="EMBL/GenBank/DDBJ databases">
        <authorList>
            <person name="Hoang H.T."/>
            <person name="Killian M.L."/>
            <person name="Madson D.M."/>
            <person name="Arruda P.H.E."/>
            <person name="Sun D."/>
            <person name="Schwartz K.J."/>
            <person name="Yoon K."/>
        </authorList>
    </citation>
    <scope>NUCLEOTIDE SEQUENCE [LARGE SCALE GENOMIC DNA]</scope>
    <source>
        <strain evidence="2">CDK2</strain>
    </source>
</reference>
<gene>
    <name evidence="1" type="ORF">SY89_01393</name>
</gene>
<keyword evidence="2" id="KW-1185">Reference proteome</keyword>